<comment type="caution">
    <text evidence="1">The sequence shown here is derived from an EMBL/GenBank/DDBJ whole genome shotgun (WGS) entry which is preliminary data.</text>
</comment>
<evidence type="ECO:0000313" key="1">
    <source>
        <dbReference type="EMBL" id="KMU52279.1"/>
    </source>
</evidence>
<dbReference type="AlphaFoldDB" id="A0A656VK39"/>
<proteinExistence type="predicted"/>
<gene>
    <name evidence="1" type="ORF">AB868_03033</name>
</gene>
<name>A0A656VK39_SERMA</name>
<accession>A0A656VK39</accession>
<evidence type="ECO:0000313" key="2">
    <source>
        <dbReference type="Proteomes" id="UP000037482"/>
    </source>
</evidence>
<reference evidence="1 2" key="1">
    <citation type="submission" date="2015-06" db="EMBL/GenBank/DDBJ databases">
        <title>Draft Genome of Serratia marcescens Strain AH0650_Sm1.</title>
        <authorList>
            <person name="Wan Y."/>
            <person name="Gorrie C."/>
            <person name="Holt K."/>
        </authorList>
    </citation>
    <scope>NUCLEOTIDE SEQUENCE [LARGE SCALE GENOMIC DNA]</scope>
    <source>
        <strain evidence="1 2">AH0650_Sm1</strain>
    </source>
</reference>
<sequence>MREVRLENEKYLTLLSKSCQLRRIAQLAYLSALIYSSLGMMLK</sequence>
<dbReference type="EMBL" id="LFJS01000012">
    <property type="protein sequence ID" value="KMU52279.1"/>
    <property type="molecule type" value="Genomic_DNA"/>
</dbReference>
<organism evidence="1 2">
    <name type="scientific">Serratia marcescens</name>
    <dbReference type="NCBI Taxonomy" id="615"/>
    <lineage>
        <taxon>Bacteria</taxon>
        <taxon>Pseudomonadati</taxon>
        <taxon>Pseudomonadota</taxon>
        <taxon>Gammaproteobacteria</taxon>
        <taxon>Enterobacterales</taxon>
        <taxon>Yersiniaceae</taxon>
        <taxon>Serratia</taxon>
    </lineage>
</organism>
<dbReference type="Proteomes" id="UP000037482">
    <property type="component" value="Unassembled WGS sequence"/>
</dbReference>
<protein>
    <submittedName>
        <fullName evidence="1">Uncharacterized protein</fullName>
    </submittedName>
</protein>